<comment type="caution">
    <text evidence="2">The sequence shown here is derived from an EMBL/GenBank/DDBJ whole genome shotgun (WGS) entry which is preliminary data.</text>
</comment>
<dbReference type="Proteomes" id="UP000323225">
    <property type="component" value="Unassembled WGS sequence"/>
</dbReference>
<sequence>MPACKNIDEKYLRDLSWGIVVRIPQIDIEKNFHYRKYGSIKNTRNEAIKFRDEIYKKHFGRSISKRTLHTKKRKSKKNTKLPELEPGLSYGYSRGKLIYVVLTYSEDPEKPAQKIRFNIKKLGFESAIDQAKTELSKRRG</sequence>
<proteinExistence type="predicted"/>
<feature type="region of interest" description="Disordered" evidence="1">
    <location>
        <begin position="66"/>
        <end position="90"/>
    </location>
</feature>
<organism evidence="2 3">
    <name type="scientific">Vibrio cholerae</name>
    <dbReference type="NCBI Taxonomy" id="666"/>
    <lineage>
        <taxon>Bacteria</taxon>
        <taxon>Pseudomonadati</taxon>
        <taxon>Pseudomonadota</taxon>
        <taxon>Gammaproteobacteria</taxon>
        <taxon>Vibrionales</taxon>
        <taxon>Vibrionaceae</taxon>
        <taxon>Vibrio</taxon>
    </lineage>
</organism>
<name>A0A5Q6PIP2_VIBCL</name>
<evidence type="ECO:0000256" key="1">
    <source>
        <dbReference type="SAM" id="MobiDB-lite"/>
    </source>
</evidence>
<reference evidence="2 3" key="1">
    <citation type="submission" date="2019-09" db="EMBL/GenBank/DDBJ databases">
        <authorList>
            <person name="Kritzky A."/>
            <person name="Schelkanova E.Y."/>
            <person name="Alkhova Z.V."/>
            <person name="Smirnova N.I."/>
        </authorList>
    </citation>
    <scope>NUCLEOTIDE SEQUENCE [LARGE SCALE GENOMIC DNA]</scope>
    <source>
        <strain evidence="2 3">M1526</strain>
    </source>
</reference>
<evidence type="ECO:0000313" key="3">
    <source>
        <dbReference type="Proteomes" id="UP000323225"/>
    </source>
</evidence>
<dbReference type="EMBL" id="VUAA01000010">
    <property type="protein sequence ID" value="KAA1254726.1"/>
    <property type="molecule type" value="Genomic_DNA"/>
</dbReference>
<gene>
    <name evidence="2" type="ORF">F0M16_10695</name>
</gene>
<accession>A0A5Q6PIP2</accession>
<protein>
    <submittedName>
        <fullName evidence="2">Uncharacterized protein</fullName>
    </submittedName>
</protein>
<feature type="compositionally biased region" description="Basic residues" evidence="1">
    <location>
        <begin position="66"/>
        <end position="79"/>
    </location>
</feature>
<evidence type="ECO:0000313" key="2">
    <source>
        <dbReference type="EMBL" id="KAA1254726.1"/>
    </source>
</evidence>
<dbReference type="AlphaFoldDB" id="A0A5Q6PIP2"/>